<gene>
    <name evidence="1" type="ORF">QN326_07450</name>
</gene>
<dbReference type="Proteomes" id="UP001483898">
    <property type="component" value="Chromosome"/>
</dbReference>
<proteinExistence type="predicted"/>
<name>A0ABZ3CEX6_9MOLU</name>
<keyword evidence="2" id="KW-1185">Reference proteome</keyword>
<reference evidence="1" key="1">
    <citation type="submission" date="2023-06" db="EMBL/GenBank/DDBJ databases">
        <title>Complete Genome of Candidatus Phytoplasma asteris M8.</title>
        <authorList>
            <person name="Toth R."/>
            <person name="Ilic A.-M."/>
            <person name="Huettel B."/>
            <person name="Duduk B."/>
            <person name="Kube M."/>
        </authorList>
    </citation>
    <scope>NUCLEOTIDE SEQUENCE [LARGE SCALE GENOMIC DNA]</scope>
    <source>
        <strain evidence="1">M8</strain>
    </source>
</reference>
<sequence length="39" mass="4626">MKKSLDTFSCNKIFLLLKKRGNYQLDFSLKAQFQNKKLS</sequence>
<dbReference type="EMBL" id="CP128414">
    <property type="protein sequence ID" value="WZX02687.1"/>
    <property type="molecule type" value="Genomic_DNA"/>
</dbReference>
<organism evidence="1 2">
    <name type="scientific">Candidatus Phytoplasma asteris</name>
    <dbReference type="NCBI Taxonomy" id="85620"/>
    <lineage>
        <taxon>Bacteria</taxon>
        <taxon>Bacillati</taxon>
        <taxon>Mycoplasmatota</taxon>
        <taxon>Mollicutes</taxon>
        <taxon>Acholeplasmatales</taxon>
        <taxon>Acholeplasmataceae</taxon>
        <taxon>Candidatus Phytoplasma</taxon>
        <taxon>16SrI (Aster yellows group)</taxon>
    </lineage>
</organism>
<accession>A0ABZ3CEX6</accession>
<evidence type="ECO:0000313" key="2">
    <source>
        <dbReference type="Proteomes" id="UP001483898"/>
    </source>
</evidence>
<evidence type="ECO:0000313" key="1">
    <source>
        <dbReference type="EMBL" id="WZX02687.1"/>
    </source>
</evidence>
<protein>
    <submittedName>
        <fullName evidence="1">Uncharacterized protein</fullName>
    </submittedName>
</protein>